<dbReference type="Proteomes" id="UP000236291">
    <property type="component" value="Unassembled WGS sequence"/>
</dbReference>
<protein>
    <submittedName>
        <fullName evidence="1">Uncharacterized protein</fullName>
    </submittedName>
</protein>
<feature type="non-terminal residue" evidence="1">
    <location>
        <position position="1"/>
    </location>
</feature>
<proteinExistence type="predicted"/>
<comment type="caution">
    <text evidence="1">The sequence shown here is derived from an EMBL/GenBank/DDBJ whole genome shotgun (WGS) entry which is preliminary data.</text>
</comment>
<reference evidence="1 2" key="2">
    <citation type="journal article" date="2017" name="Front. Plant Sci.">
        <title>Gene Classification and Mining of Molecular Markers Useful in Red Clover (Trifolium pratense) Breeding.</title>
        <authorList>
            <person name="Istvanek J."/>
            <person name="Dluhosova J."/>
            <person name="Dluhos P."/>
            <person name="Patkova L."/>
            <person name="Nedelnik J."/>
            <person name="Repkova J."/>
        </authorList>
    </citation>
    <scope>NUCLEOTIDE SEQUENCE [LARGE SCALE GENOMIC DNA]</scope>
    <source>
        <strain evidence="2">cv. Tatra</strain>
        <tissue evidence="1">Young leaves</tissue>
    </source>
</reference>
<organism evidence="1 2">
    <name type="scientific">Trifolium pratense</name>
    <name type="common">Red clover</name>
    <dbReference type="NCBI Taxonomy" id="57577"/>
    <lineage>
        <taxon>Eukaryota</taxon>
        <taxon>Viridiplantae</taxon>
        <taxon>Streptophyta</taxon>
        <taxon>Embryophyta</taxon>
        <taxon>Tracheophyta</taxon>
        <taxon>Spermatophyta</taxon>
        <taxon>Magnoliopsida</taxon>
        <taxon>eudicotyledons</taxon>
        <taxon>Gunneridae</taxon>
        <taxon>Pentapetalae</taxon>
        <taxon>rosids</taxon>
        <taxon>fabids</taxon>
        <taxon>Fabales</taxon>
        <taxon>Fabaceae</taxon>
        <taxon>Papilionoideae</taxon>
        <taxon>50 kb inversion clade</taxon>
        <taxon>NPAAA clade</taxon>
        <taxon>Hologalegina</taxon>
        <taxon>IRL clade</taxon>
        <taxon>Trifolieae</taxon>
        <taxon>Trifolium</taxon>
    </lineage>
</organism>
<evidence type="ECO:0000313" key="2">
    <source>
        <dbReference type="Proteomes" id="UP000236291"/>
    </source>
</evidence>
<reference evidence="1 2" key="1">
    <citation type="journal article" date="2014" name="Am. J. Bot.">
        <title>Genome assembly and annotation for red clover (Trifolium pratense; Fabaceae).</title>
        <authorList>
            <person name="Istvanek J."/>
            <person name="Jaros M."/>
            <person name="Krenek A."/>
            <person name="Repkova J."/>
        </authorList>
    </citation>
    <scope>NUCLEOTIDE SEQUENCE [LARGE SCALE GENOMIC DNA]</scope>
    <source>
        <strain evidence="2">cv. Tatra</strain>
        <tissue evidence="1">Young leaves</tissue>
    </source>
</reference>
<name>A0A2K3KQ73_TRIPR</name>
<evidence type="ECO:0000313" key="1">
    <source>
        <dbReference type="EMBL" id="PNX68441.1"/>
    </source>
</evidence>
<dbReference type="EMBL" id="ASHM01228165">
    <property type="protein sequence ID" value="PNX68441.1"/>
    <property type="molecule type" value="Genomic_DNA"/>
</dbReference>
<gene>
    <name evidence="1" type="ORF">L195_g063980</name>
</gene>
<dbReference type="AlphaFoldDB" id="A0A2K3KQ73"/>
<sequence>RPSLSEGLAKTWRTTPGSHLLMASMQRAVASCSPHVR</sequence>
<accession>A0A2K3KQ73</accession>